<name>A0A8C8ZGN7_PROSS</name>
<dbReference type="GO" id="GO:0005634">
    <property type="term" value="C:nucleus"/>
    <property type="evidence" value="ECO:0007669"/>
    <property type="project" value="UniProtKB-SubCell"/>
</dbReference>
<evidence type="ECO:0000259" key="6">
    <source>
        <dbReference type="Pfam" id="PF14047"/>
    </source>
</evidence>
<feature type="region of interest" description="Disordered" evidence="5">
    <location>
        <begin position="1"/>
        <end position="83"/>
    </location>
</feature>
<evidence type="ECO:0000313" key="9">
    <source>
        <dbReference type="Proteomes" id="UP000694414"/>
    </source>
</evidence>
<dbReference type="GeneTree" id="ENSGT00390000004871"/>
<reference evidence="8" key="1">
    <citation type="submission" date="2025-08" db="UniProtKB">
        <authorList>
            <consortium name="Ensembl"/>
        </authorList>
    </citation>
    <scope>IDENTIFICATION</scope>
</reference>
<protein>
    <recommendedName>
        <fullName evidence="10">Developmental pluripotency-associated protein 2</fullName>
    </recommendedName>
</protein>
<dbReference type="PANTHER" id="PTHR16073">
    <property type="entry name" value="DCR DOMAIN-CONTAINING PROTEIN"/>
    <property type="match status" value="1"/>
</dbReference>
<dbReference type="InterPro" id="IPR025892">
    <property type="entry name" value="Dppa2/4_central_dom"/>
</dbReference>
<dbReference type="GO" id="GO:0048731">
    <property type="term" value="P:system development"/>
    <property type="evidence" value="ECO:0007669"/>
    <property type="project" value="TreeGrafter"/>
</dbReference>
<keyword evidence="2" id="KW-0805">Transcription regulation</keyword>
<sequence>MSDSNHESSKKNVSEEETDDEESVILTLVPVRDKSNIEQQRESTFSSTSDVKPNKPRKRNEVHLPPTNKQLKTPPKARRNTPILPLPAILPPINNVCGDTLRNWCRQLNFSTDNKKTVVLGLQQHAYPEQKCDTPETSKEARLQSHSRRHKTGTKRARLQESHKVNEKAAENDVVEVITSAPQSPLASWGRVAARAAQPQAVNSCSVPASAEAFVTQASGVRWCVVHGKALSADTRGWVLLQFPAGRAWVPATPGKMTPLFLSPACHFLSPGLEDSRLCPHCAKRNKRIMKNINDNGEDETTWFEHNKIYLYLTGCI</sequence>
<accession>A0A8C8ZGN7</accession>
<feature type="domain" description="Developmental pluripotency-associated protein 2/4 C-terminal" evidence="6">
    <location>
        <begin position="220"/>
        <end position="286"/>
    </location>
</feature>
<evidence type="ECO:0000256" key="4">
    <source>
        <dbReference type="ARBA" id="ARBA00023242"/>
    </source>
</evidence>
<reference evidence="8" key="2">
    <citation type="submission" date="2025-09" db="UniProtKB">
        <authorList>
            <consortium name="Ensembl"/>
        </authorList>
    </citation>
    <scope>IDENTIFICATION</scope>
</reference>
<proteinExistence type="predicted"/>
<dbReference type="Proteomes" id="UP000694414">
    <property type="component" value="Unplaced"/>
</dbReference>
<feature type="compositionally biased region" description="Basic and acidic residues" evidence="5">
    <location>
        <begin position="158"/>
        <end position="169"/>
    </location>
</feature>
<feature type="domain" description="Developmental pluripotency-associated protein 2/4 central" evidence="7">
    <location>
        <begin position="131"/>
        <end position="214"/>
    </location>
</feature>
<feature type="compositionally biased region" description="Basic and acidic residues" evidence="5">
    <location>
        <begin position="1"/>
        <end position="14"/>
    </location>
</feature>
<dbReference type="Ensembl" id="ENSPSMT00000018156.1">
    <property type="protein sequence ID" value="ENSPSMP00000015646.1"/>
    <property type="gene ID" value="ENSPSMG00000011130.1"/>
</dbReference>
<dbReference type="InterPro" id="IPR025891">
    <property type="entry name" value="Dppa2/4_C_dom"/>
</dbReference>
<dbReference type="GO" id="GO:0003682">
    <property type="term" value="F:chromatin binding"/>
    <property type="evidence" value="ECO:0007669"/>
    <property type="project" value="InterPro"/>
</dbReference>
<keyword evidence="4" id="KW-0539">Nucleus</keyword>
<dbReference type="Pfam" id="PF14049">
    <property type="entry name" value="Dppa2_A"/>
    <property type="match status" value="1"/>
</dbReference>
<feature type="region of interest" description="Disordered" evidence="5">
    <location>
        <begin position="130"/>
        <end position="169"/>
    </location>
</feature>
<evidence type="ECO:0000313" key="8">
    <source>
        <dbReference type="Ensembl" id="ENSPSMP00000015646.1"/>
    </source>
</evidence>
<evidence type="ECO:0000259" key="7">
    <source>
        <dbReference type="Pfam" id="PF14049"/>
    </source>
</evidence>
<dbReference type="Pfam" id="PF14047">
    <property type="entry name" value="DCR"/>
    <property type="match status" value="1"/>
</dbReference>
<evidence type="ECO:0000256" key="2">
    <source>
        <dbReference type="ARBA" id="ARBA00023015"/>
    </source>
</evidence>
<feature type="compositionally biased region" description="Polar residues" evidence="5">
    <location>
        <begin position="42"/>
        <end position="51"/>
    </location>
</feature>
<keyword evidence="3" id="KW-0804">Transcription</keyword>
<evidence type="ECO:0000256" key="3">
    <source>
        <dbReference type="ARBA" id="ARBA00023163"/>
    </source>
</evidence>
<evidence type="ECO:0008006" key="10">
    <source>
        <dbReference type="Google" id="ProtNLM"/>
    </source>
</evidence>
<dbReference type="InterPro" id="IPR039590">
    <property type="entry name" value="Dppa2/4"/>
</dbReference>
<feature type="compositionally biased region" description="Basic and acidic residues" evidence="5">
    <location>
        <begin position="130"/>
        <end position="143"/>
    </location>
</feature>
<comment type="subcellular location">
    <subcellularLocation>
        <location evidence="1">Nucleus</location>
    </subcellularLocation>
</comment>
<dbReference type="AlphaFoldDB" id="A0A8C8ZGN7"/>
<evidence type="ECO:0000256" key="1">
    <source>
        <dbReference type="ARBA" id="ARBA00004123"/>
    </source>
</evidence>
<keyword evidence="9" id="KW-1185">Reference proteome</keyword>
<feature type="compositionally biased region" description="Basic residues" evidence="5">
    <location>
        <begin position="145"/>
        <end position="157"/>
    </location>
</feature>
<dbReference type="PANTHER" id="PTHR16073:SF10">
    <property type="entry name" value="DEVELOPMENTAL PLURIPOTENCY-ASSOCIATED PROTEIN 2"/>
    <property type="match status" value="1"/>
</dbReference>
<evidence type="ECO:0000256" key="5">
    <source>
        <dbReference type="SAM" id="MobiDB-lite"/>
    </source>
</evidence>
<feature type="compositionally biased region" description="Basic and acidic residues" evidence="5">
    <location>
        <begin position="31"/>
        <end position="41"/>
    </location>
</feature>
<organism evidence="8 9">
    <name type="scientific">Prolemur simus</name>
    <name type="common">Greater bamboo lemur</name>
    <name type="synonym">Hapalemur simus</name>
    <dbReference type="NCBI Taxonomy" id="1328070"/>
    <lineage>
        <taxon>Eukaryota</taxon>
        <taxon>Metazoa</taxon>
        <taxon>Chordata</taxon>
        <taxon>Craniata</taxon>
        <taxon>Vertebrata</taxon>
        <taxon>Euteleostomi</taxon>
        <taxon>Mammalia</taxon>
        <taxon>Eutheria</taxon>
        <taxon>Euarchontoglires</taxon>
        <taxon>Primates</taxon>
        <taxon>Strepsirrhini</taxon>
        <taxon>Lemuriformes</taxon>
        <taxon>Lemuridae</taxon>
        <taxon>Prolemur</taxon>
    </lineage>
</organism>